<dbReference type="PANTHER" id="PTHR43690">
    <property type="entry name" value="NARDILYSIN"/>
    <property type="match status" value="1"/>
</dbReference>
<dbReference type="AlphaFoldDB" id="A0A4Y9ZEM4"/>
<evidence type="ECO:0000256" key="8">
    <source>
        <dbReference type="SAM" id="MobiDB-lite"/>
    </source>
</evidence>
<dbReference type="InterPro" id="IPR054734">
    <property type="entry name" value="PqqF-like_C_4"/>
</dbReference>
<name>A0A4Y9ZEM4_9AGAM</name>
<feature type="domain" description="Peptidase M16 N-terminal" evidence="9">
    <location>
        <begin position="137"/>
        <end position="272"/>
    </location>
</feature>
<evidence type="ECO:0008006" key="15">
    <source>
        <dbReference type="Google" id="ProtNLM"/>
    </source>
</evidence>
<feature type="compositionally biased region" description="Low complexity" evidence="8">
    <location>
        <begin position="317"/>
        <end position="335"/>
    </location>
</feature>
<dbReference type="Pfam" id="PF16187">
    <property type="entry name" value="Peptidase_M16_M"/>
    <property type="match status" value="1"/>
</dbReference>
<feature type="domain" description="Peptidase M16 C-terminal" evidence="10">
    <location>
        <begin position="353"/>
        <end position="526"/>
    </location>
</feature>
<dbReference type="GO" id="GO:0046872">
    <property type="term" value="F:metal ion binding"/>
    <property type="evidence" value="ECO:0007669"/>
    <property type="project" value="UniProtKB-KW"/>
</dbReference>
<evidence type="ECO:0000256" key="2">
    <source>
        <dbReference type="ARBA" id="ARBA00007261"/>
    </source>
</evidence>
<dbReference type="InterPro" id="IPR050626">
    <property type="entry name" value="Peptidase_M16"/>
</dbReference>
<evidence type="ECO:0000259" key="11">
    <source>
        <dbReference type="Pfam" id="PF16187"/>
    </source>
</evidence>
<evidence type="ECO:0000256" key="1">
    <source>
        <dbReference type="ARBA" id="ARBA00001947"/>
    </source>
</evidence>
<dbReference type="GO" id="GO:0051603">
    <property type="term" value="P:proteolysis involved in protein catabolic process"/>
    <property type="evidence" value="ECO:0007669"/>
    <property type="project" value="TreeGrafter"/>
</dbReference>
<evidence type="ECO:0000256" key="4">
    <source>
        <dbReference type="ARBA" id="ARBA00022723"/>
    </source>
</evidence>
<feature type="region of interest" description="Disordered" evidence="8">
    <location>
        <begin position="312"/>
        <end position="335"/>
    </location>
</feature>
<dbReference type="FunFam" id="3.30.830.10:FF:000005">
    <property type="entry name" value="nardilysin isoform X1"/>
    <property type="match status" value="1"/>
</dbReference>
<dbReference type="InterPro" id="IPR001431">
    <property type="entry name" value="Pept_M16_Zn_BS"/>
</dbReference>
<dbReference type="Proteomes" id="UP000298327">
    <property type="component" value="Unassembled WGS sequence"/>
</dbReference>
<keyword evidence="4" id="KW-0479">Metal-binding</keyword>
<dbReference type="STRING" id="205917.A0A4Y9ZEM4"/>
<evidence type="ECO:0000313" key="14">
    <source>
        <dbReference type="Proteomes" id="UP000298327"/>
    </source>
</evidence>
<sequence length="1212" mass="137574">MGIADHCMKEAQENIEVDEHVTDRRLLPNKRWKREYRDPILHNRTSTAATMLHRLAAIPRTIPSHHTATRLNQIHVRLIHSSGIMTAGIPEDEANWRPAKSLKGANYFIFAKPIEKSQQDDREYRLIRLENGLQAMIVHDATADKAAASLDVAVGHLNDPDDMPGLAHFCEHLLFMGTEQFPKENEYNEYLSKNNGSSNAYTAAHNTNYYFTVATPALTGALARFSGFFHSPLFAPSCTNRELNAVDSENKKNLQSDLWRIFQLNKHLTKPGHPWSKFGTGNKESLTKVGRDLKARQMAANGVDRKARLSAATSADNSLAPSPLPSRAVSPAPSVNSAVSEIEADGGTVGRETRRRLIEWWSENYCASRMRLCVIGKESLDELSDTVNEFFSPILNRGKDPLPMITDHPFGPAEKGNLISVQTIMAFHAIEISFPLADQAPLYRYRPANLLSEFIGHEGPGSVHSYLKEKGWITALNAGPQSLGRGFSMFKVTIHLTKEGFRNYREAALAVFSYLSLLRSTEIPAWYSQEFSKIMETRFRFTEKSRPEDYAVWVSEHMGRPVPRELVLKASQVMSEWDAEGKAEKEMRRTLEGLRIFEGRAVLMARKDDHEEVAGPMEWVNEPWYETAYRVEKFDDDFTQKAEGPNVIPQLHLPNPNNFVPQNLDVDKREVEKVEKRPHLIRQTPSSTLWHKKDDRFWIPRAHALLDIRTPHANSTPEAAVLTRLFTNLVSDALNEYAYAADLAGLNYNLTSFRLGIYVGVGGYNDKLHVLLQTVLEKIKSLQVRSDRLEVSREQMKRDWENFLLGQSYTISDYYSRYLMTDSQWTIPELLEALATVTVQQVQDHATKLLLKVHTLMLVQGNLYKDEAVKIARLSEEILGGSPMGPYEYTESACFPTQSTNFVWSTPVPNSNEPNSALTYYLHLGSYNERHLRVTSSLLSQIISEPAFNILRTKEQLGYIVGASLWQSNGSHEVGLRIVVQSERGPVYLEERVEVFLNHMKGVLDAMSDAEFQEQKAGLEKKRREEPKNLSEEVQRFWSHIDSGYLDFYRRSEDADYLKTVTKDDVIALFSKYLHPSSTERKKLSVHVKSEMPQPKHVSSAAMDAFVQHLKDADVALEDVNWREELEGEPTVADFKKYWAGVFTDRSIKDADNLVSVIPGLMEKYPAAKDAEGVLRSDVKQIEDIKAFKASLKVTDPPRPLVEWNDLPIPKF</sequence>
<comment type="similarity">
    <text evidence="2">Belongs to the peptidase M16 family.</text>
</comment>
<dbReference type="PANTHER" id="PTHR43690:SF18">
    <property type="entry name" value="INSULIN-DEGRADING ENZYME-RELATED"/>
    <property type="match status" value="1"/>
</dbReference>
<feature type="domain" description="Peptidase M16 middle/third" evidence="11">
    <location>
        <begin position="539"/>
        <end position="833"/>
    </location>
</feature>
<gene>
    <name evidence="13" type="ORF">EVG20_g1123</name>
</gene>
<dbReference type="InterPro" id="IPR011765">
    <property type="entry name" value="Pept_M16_N"/>
</dbReference>
<dbReference type="InterPro" id="IPR007863">
    <property type="entry name" value="Peptidase_M16_C"/>
</dbReference>
<keyword evidence="7" id="KW-0482">Metalloprotease</keyword>
<dbReference type="GO" id="GO:0005829">
    <property type="term" value="C:cytosol"/>
    <property type="evidence" value="ECO:0007669"/>
    <property type="project" value="TreeGrafter"/>
</dbReference>
<dbReference type="InterPro" id="IPR032632">
    <property type="entry name" value="Peptidase_M16_M"/>
</dbReference>
<organism evidence="13 14">
    <name type="scientific">Dentipellis fragilis</name>
    <dbReference type="NCBI Taxonomy" id="205917"/>
    <lineage>
        <taxon>Eukaryota</taxon>
        <taxon>Fungi</taxon>
        <taxon>Dikarya</taxon>
        <taxon>Basidiomycota</taxon>
        <taxon>Agaricomycotina</taxon>
        <taxon>Agaricomycetes</taxon>
        <taxon>Russulales</taxon>
        <taxon>Hericiaceae</taxon>
        <taxon>Dentipellis</taxon>
    </lineage>
</organism>
<proteinExistence type="inferred from homology"/>
<dbReference type="Pfam" id="PF05193">
    <property type="entry name" value="Peptidase_M16_C"/>
    <property type="match status" value="1"/>
</dbReference>
<evidence type="ECO:0000256" key="6">
    <source>
        <dbReference type="ARBA" id="ARBA00022833"/>
    </source>
</evidence>
<keyword evidence="14" id="KW-1185">Reference proteome</keyword>
<evidence type="ECO:0000256" key="3">
    <source>
        <dbReference type="ARBA" id="ARBA00022670"/>
    </source>
</evidence>
<evidence type="ECO:0000259" key="12">
    <source>
        <dbReference type="Pfam" id="PF22456"/>
    </source>
</evidence>
<dbReference type="FunFam" id="3.30.830.10:FF:000012">
    <property type="entry name" value="Protease 3"/>
    <property type="match status" value="1"/>
</dbReference>
<reference evidence="13 14" key="1">
    <citation type="submission" date="2019-02" db="EMBL/GenBank/DDBJ databases">
        <title>Genome sequencing of the rare red list fungi Dentipellis fragilis.</title>
        <authorList>
            <person name="Buettner E."/>
            <person name="Kellner H."/>
        </authorList>
    </citation>
    <scope>NUCLEOTIDE SEQUENCE [LARGE SCALE GENOMIC DNA]</scope>
    <source>
        <strain evidence="13 14">DSM 105465</strain>
    </source>
</reference>
<dbReference type="OrthoDB" id="952271at2759"/>
<accession>A0A4Y9ZEM4</accession>
<dbReference type="PROSITE" id="PS00143">
    <property type="entry name" value="INSULINASE"/>
    <property type="match status" value="1"/>
</dbReference>
<keyword evidence="6" id="KW-0862">Zinc</keyword>
<dbReference type="FunFam" id="3.30.830.10:FF:000003">
    <property type="entry name" value="Insulin-degrading enzyme"/>
    <property type="match status" value="1"/>
</dbReference>
<comment type="caution">
    <text evidence="13">The sequence shown here is derived from an EMBL/GenBank/DDBJ whole genome shotgun (WGS) entry which is preliminary data.</text>
</comment>
<keyword evidence="5" id="KW-0378">Hydrolase</keyword>
<dbReference type="Pfam" id="PF22456">
    <property type="entry name" value="PqqF-like_C_4"/>
    <property type="match status" value="1"/>
</dbReference>
<feature type="domain" description="Coenzyme PQQ synthesis protein F-like C-terminal lobe" evidence="12">
    <location>
        <begin position="938"/>
        <end position="1038"/>
    </location>
</feature>
<evidence type="ECO:0000313" key="13">
    <source>
        <dbReference type="EMBL" id="TFY71869.1"/>
    </source>
</evidence>
<dbReference type="Gene3D" id="3.30.830.10">
    <property type="entry name" value="Metalloenzyme, LuxS/M16 peptidase-like"/>
    <property type="match status" value="4"/>
</dbReference>
<dbReference type="GO" id="GO:0005739">
    <property type="term" value="C:mitochondrion"/>
    <property type="evidence" value="ECO:0007669"/>
    <property type="project" value="TreeGrafter"/>
</dbReference>
<dbReference type="Pfam" id="PF00675">
    <property type="entry name" value="Peptidase_M16"/>
    <property type="match status" value="1"/>
</dbReference>
<evidence type="ECO:0000259" key="10">
    <source>
        <dbReference type="Pfam" id="PF05193"/>
    </source>
</evidence>
<evidence type="ECO:0000256" key="7">
    <source>
        <dbReference type="ARBA" id="ARBA00023049"/>
    </source>
</evidence>
<dbReference type="GO" id="GO:0043171">
    <property type="term" value="P:peptide catabolic process"/>
    <property type="evidence" value="ECO:0007669"/>
    <property type="project" value="TreeGrafter"/>
</dbReference>
<evidence type="ECO:0000259" key="9">
    <source>
        <dbReference type="Pfam" id="PF00675"/>
    </source>
</evidence>
<keyword evidence="3" id="KW-0645">Protease</keyword>
<dbReference type="EMBL" id="SEOQ01000033">
    <property type="protein sequence ID" value="TFY71869.1"/>
    <property type="molecule type" value="Genomic_DNA"/>
</dbReference>
<dbReference type="GO" id="GO:0004222">
    <property type="term" value="F:metalloendopeptidase activity"/>
    <property type="evidence" value="ECO:0007669"/>
    <property type="project" value="InterPro"/>
</dbReference>
<dbReference type="SUPFAM" id="SSF63411">
    <property type="entry name" value="LuxS/MPP-like metallohydrolase"/>
    <property type="match status" value="5"/>
</dbReference>
<dbReference type="InterPro" id="IPR011249">
    <property type="entry name" value="Metalloenz_LuxS/M16"/>
</dbReference>
<comment type="cofactor">
    <cofactor evidence="1">
        <name>Zn(2+)</name>
        <dbReference type="ChEBI" id="CHEBI:29105"/>
    </cofactor>
</comment>
<evidence type="ECO:0000256" key="5">
    <source>
        <dbReference type="ARBA" id="ARBA00022801"/>
    </source>
</evidence>
<protein>
    <recommendedName>
        <fullName evidence="15">Insulin-degrading enzyme</fullName>
    </recommendedName>
</protein>